<keyword evidence="2" id="KW-1133">Transmembrane helix</keyword>
<feature type="transmembrane region" description="Helical" evidence="2">
    <location>
        <begin position="6"/>
        <end position="32"/>
    </location>
</feature>
<feature type="transmembrane region" description="Helical" evidence="2">
    <location>
        <begin position="44"/>
        <end position="73"/>
    </location>
</feature>
<organism evidence="3 4">
    <name type="scientific">Armillaria tabescens</name>
    <name type="common">Ringless honey mushroom</name>
    <name type="synonym">Agaricus tabescens</name>
    <dbReference type="NCBI Taxonomy" id="1929756"/>
    <lineage>
        <taxon>Eukaryota</taxon>
        <taxon>Fungi</taxon>
        <taxon>Dikarya</taxon>
        <taxon>Basidiomycota</taxon>
        <taxon>Agaricomycotina</taxon>
        <taxon>Agaricomycetes</taxon>
        <taxon>Agaricomycetidae</taxon>
        <taxon>Agaricales</taxon>
        <taxon>Marasmiineae</taxon>
        <taxon>Physalacriaceae</taxon>
        <taxon>Desarmillaria</taxon>
    </lineage>
</organism>
<comment type="caution">
    <text evidence="3">The sequence shown here is derived from an EMBL/GenBank/DDBJ whole genome shotgun (WGS) entry which is preliminary data.</text>
</comment>
<evidence type="ECO:0000256" key="2">
    <source>
        <dbReference type="SAM" id="Phobius"/>
    </source>
</evidence>
<dbReference type="EMBL" id="JAUEPS010000021">
    <property type="protein sequence ID" value="KAK0457501.1"/>
    <property type="molecule type" value="Genomic_DNA"/>
</dbReference>
<keyword evidence="2" id="KW-0812">Transmembrane</keyword>
<evidence type="ECO:0000313" key="3">
    <source>
        <dbReference type="EMBL" id="KAK0457501.1"/>
    </source>
</evidence>
<evidence type="ECO:0000313" key="4">
    <source>
        <dbReference type="Proteomes" id="UP001175211"/>
    </source>
</evidence>
<proteinExistence type="predicted"/>
<feature type="compositionally biased region" description="Basic and acidic residues" evidence="1">
    <location>
        <begin position="302"/>
        <end position="312"/>
    </location>
</feature>
<accession>A0AA39N451</accession>
<keyword evidence="4" id="KW-1185">Reference proteome</keyword>
<feature type="transmembrane region" description="Helical" evidence="2">
    <location>
        <begin position="172"/>
        <end position="194"/>
    </location>
</feature>
<evidence type="ECO:0000256" key="1">
    <source>
        <dbReference type="SAM" id="MobiDB-lite"/>
    </source>
</evidence>
<gene>
    <name evidence="3" type="ORF">EV420DRAFT_1764881</name>
</gene>
<keyword evidence="2" id="KW-0472">Membrane</keyword>
<feature type="region of interest" description="Disordered" evidence="1">
    <location>
        <begin position="300"/>
        <end position="321"/>
    </location>
</feature>
<dbReference type="RefSeq" id="XP_060329813.1">
    <property type="nucleotide sequence ID" value="XM_060480799.1"/>
</dbReference>
<reference evidence="3" key="1">
    <citation type="submission" date="2023-06" db="EMBL/GenBank/DDBJ databases">
        <authorList>
            <consortium name="Lawrence Berkeley National Laboratory"/>
            <person name="Ahrendt S."/>
            <person name="Sahu N."/>
            <person name="Indic B."/>
            <person name="Wong-Bajracharya J."/>
            <person name="Merenyi Z."/>
            <person name="Ke H.-M."/>
            <person name="Monk M."/>
            <person name="Kocsube S."/>
            <person name="Drula E."/>
            <person name="Lipzen A."/>
            <person name="Balint B."/>
            <person name="Henrissat B."/>
            <person name="Andreopoulos B."/>
            <person name="Martin F.M."/>
            <person name="Harder C.B."/>
            <person name="Rigling D."/>
            <person name="Ford K.L."/>
            <person name="Foster G.D."/>
            <person name="Pangilinan J."/>
            <person name="Papanicolaou A."/>
            <person name="Barry K."/>
            <person name="LaButti K."/>
            <person name="Viragh M."/>
            <person name="Koriabine M."/>
            <person name="Yan M."/>
            <person name="Riley R."/>
            <person name="Champramary S."/>
            <person name="Plett K.L."/>
            <person name="Tsai I.J."/>
            <person name="Slot J."/>
            <person name="Sipos G."/>
            <person name="Plett J."/>
            <person name="Nagy L.G."/>
            <person name="Grigoriev I.V."/>
        </authorList>
    </citation>
    <scope>NUCLEOTIDE SEQUENCE</scope>
    <source>
        <strain evidence="3">CCBAS 213</strain>
    </source>
</reference>
<feature type="transmembrane region" description="Helical" evidence="2">
    <location>
        <begin position="93"/>
        <end position="115"/>
    </location>
</feature>
<feature type="transmembrane region" description="Helical" evidence="2">
    <location>
        <begin position="127"/>
        <end position="152"/>
    </location>
</feature>
<dbReference type="GeneID" id="85364347"/>
<feature type="transmembrane region" description="Helical" evidence="2">
    <location>
        <begin position="214"/>
        <end position="234"/>
    </location>
</feature>
<protein>
    <submittedName>
        <fullName evidence="3">Uncharacterized protein</fullName>
    </submittedName>
</protein>
<name>A0AA39N451_ARMTA</name>
<sequence length="321" mass="35548">MIRQILGNLIGSVVLQGVLHGLYTSILAITLWQLWTSKERRNKVVMGVVVTAIYILTTISFGLTCSFLRYVFIDNDEDMVTSYFASQARDRHTVAKIIVTATCGGISTILSDGTMIWRCWIIWGRSWLIIICPMLCTIVGIVCKVLSVYHLVSDNVNGVDEQTAYGTRINWSIIYISLIMATTVWCTLLIIFRIVNVGRKVEHGLHRYRRIIEVVVESAALYTASLIVLLVIVARNDTHGDYLDVITTTIRGIAPTLIVGRVAAGHARPDDSWPSSALSSLRFGAAVHRETDMGTTASMASRRVDNQAEHQSHSQAASLPV</sequence>
<dbReference type="AlphaFoldDB" id="A0AA39N451"/>
<dbReference type="Proteomes" id="UP001175211">
    <property type="component" value="Unassembled WGS sequence"/>
</dbReference>